<evidence type="ECO:0000313" key="2">
    <source>
        <dbReference type="Proteomes" id="UP000245466"/>
    </source>
</evidence>
<name>A0A2U1AVT4_9BACT</name>
<dbReference type="OrthoDB" id="894173at2"/>
<proteinExistence type="predicted"/>
<dbReference type="PROSITE" id="PS51257">
    <property type="entry name" value="PROKAR_LIPOPROTEIN"/>
    <property type="match status" value="1"/>
</dbReference>
<dbReference type="RefSeq" id="WP_116543814.1">
    <property type="nucleotide sequence ID" value="NZ_QEKI01000007.1"/>
</dbReference>
<evidence type="ECO:0000313" key="1">
    <source>
        <dbReference type="EMBL" id="PVY40510.1"/>
    </source>
</evidence>
<organism evidence="1 2">
    <name type="scientific">Pontibacter virosus</name>
    <dbReference type="NCBI Taxonomy" id="1765052"/>
    <lineage>
        <taxon>Bacteria</taxon>
        <taxon>Pseudomonadati</taxon>
        <taxon>Bacteroidota</taxon>
        <taxon>Cytophagia</taxon>
        <taxon>Cytophagales</taxon>
        <taxon>Hymenobacteraceae</taxon>
        <taxon>Pontibacter</taxon>
    </lineage>
</organism>
<evidence type="ECO:0008006" key="3">
    <source>
        <dbReference type="Google" id="ProtNLM"/>
    </source>
</evidence>
<reference evidence="1 2" key="1">
    <citation type="submission" date="2018-04" db="EMBL/GenBank/DDBJ databases">
        <title>Genomic Encyclopedia of Type Strains, Phase IV (KMG-IV): sequencing the most valuable type-strain genomes for metagenomic binning, comparative biology and taxonomic classification.</title>
        <authorList>
            <person name="Goeker M."/>
        </authorList>
    </citation>
    <scope>NUCLEOTIDE SEQUENCE [LARGE SCALE GENOMIC DNA]</scope>
    <source>
        <strain evidence="1 2">DSM 100231</strain>
    </source>
</reference>
<dbReference type="EMBL" id="QEKI01000007">
    <property type="protein sequence ID" value="PVY40510.1"/>
    <property type="molecule type" value="Genomic_DNA"/>
</dbReference>
<sequence>MRNLAFLIPSVLFLSMSLGCEQSKRGLTEANGITIESAEETIKDTSSAIAASEAEIQYEQQTATERTAIVCEEKDEDNPGSEDPIIVRTCTYNSYKSVATGMPDYKGRYSWEHTLYKLENDAYVPISNASLFNEKRNDLLRQVNQRILAEYHLFLSDPDFSDCFTMAESIPEFGYEDLNIGFEDDQLIFHASLGLPEACLSIDGASVSFKLSEVAPYLQE</sequence>
<dbReference type="Proteomes" id="UP000245466">
    <property type="component" value="Unassembled WGS sequence"/>
</dbReference>
<comment type="caution">
    <text evidence="1">The sequence shown here is derived from an EMBL/GenBank/DDBJ whole genome shotgun (WGS) entry which is preliminary data.</text>
</comment>
<accession>A0A2U1AVT4</accession>
<protein>
    <recommendedName>
        <fullName evidence="3">DUF3298 domain-containing protein</fullName>
    </recommendedName>
</protein>
<gene>
    <name evidence="1" type="ORF">C8E01_107141</name>
</gene>
<dbReference type="AlphaFoldDB" id="A0A2U1AVT4"/>
<keyword evidence="2" id="KW-1185">Reference proteome</keyword>